<gene>
    <name evidence="1" type="ORF">LQG66_04365</name>
</gene>
<name>A0ABY3RDR4_9BRAD</name>
<accession>A0ABY3RDR4</accession>
<dbReference type="RefSeq" id="WP_231323789.1">
    <property type="nucleotide sequence ID" value="NZ_CP088156.1"/>
</dbReference>
<evidence type="ECO:0000313" key="1">
    <source>
        <dbReference type="EMBL" id="UFZ05560.1"/>
    </source>
</evidence>
<dbReference type="EMBL" id="CP088156">
    <property type="protein sequence ID" value="UFZ05560.1"/>
    <property type="molecule type" value="Genomic_DNA"/>
</dbReference>
<organism evidence="1 2">
    <name type="scientific">Bradyrhizobium ontarionense</name>
    <dbReference type="NCBI Taxonomy" id="2898149"/>
    <lineage>
        <taxon>Bacteria</taxon>
        <taxon>Pseudomonadati</taxon>
        <taxon>Pseudomonadota</taxon>
        <taxon>Alphaproteobacteria</taxon>
        <taxon>Hyphomicrobiales</taxon>
        <taxon>Nitrobacteraceae</taxon>
        <taxon>Bradyrhizobium</taxon>
    </lineage>
</organism>
<sequence length="349" mass="39097">MSGMSDGDFDWHVGCALQLPHRYSGLRFGPPLRRDHANLWIQHVGHWNGDTNRLADIIAGLARLPSARDPSYTYHSLYALTPFAIIGQTWCQPGPASPAFITDTSIAFFYTFETLLQECLIIESLKAGTRTLDVVPLYEHRYNRVRGQPNLLIDDLSTLKLVRHARSPIDWEGLRATRENARRGSGGRGWEARHCREFLFVSRLQTHLMIAITAACHGLANFATGQISSPLVKTLDLPPTLGALAPHWLGHVAHGYDHATACADLLESLAQFYEQDLASNHLRGIPIPPPQQLSDPVERSIATTPPYLWGCTVDEAIDAYRWNLFDVGLDDTSVIQWSRTASDWVENWK</sequence>
<evidence type="ECO:0000313" key="2">
    <source>
        <dbReference type="Proteomes" id="UP001431010"/>
    </source>
</evidence>
<protein>
    <submittedName>
        <fullName evidence="1">Uncharacterized protein</fullName>
    </submittedName>
</protein>
<keyword evidence="2" id="KW-1185">Reference proteome</keyword>
<dbReference type="Proteomes" id="UP001431010">
    <property type="component" value="Chromosome"/>
</dbReference>
<reference evidence="1" key="1">
    <citation type="journal article" date="2024" name="Antonie Van Leeuwenhoek">
        <title>Bradyrhizobium ontarionense sp. nov., a novel bacterial symbiont isolated from Aeschynomene indica (Indian jointvetch), harbours photosynthesis, nitrogen fixation and nitrous oxide (N2O) reductase genes.</title>
        <authorList>
            <person name="Bromfield E.S.P."/>
            <person name="Cloutier S."/>
        </authorList>
    </citation>
    <scope>NUCLEOTIDE SEQUENCE</scope>
    <source>
        <strain evidence="1">A19</strain>
    </source>
</reference>
<proteinExistence type="predicted"/>